<dbReference type="RefSeq" id="YP_009449306.1">
    <property type="nucleotide sequence ID" value="NC_036594.1"/>
</dbReference>
<accession>A0A2I2L645</accession>
<evidence type="ECO:0000313" key="2">
    <source>
        <dbReference type="Proteomes" id="UP000236316"/>
    </source>
</evidence>
<organism evidence="1">
    <name type="scientific">Orpheovirus IHUMI-LCC2</name>
    <dbReference type="NCBI Taxonomy" id="2023057"/>
    <lineage>
        <taxon>Viruses</taxon>
        <taxon>Varidnaviria</taxon>
        <taxon>Bamfordvirae</taxon>
        <taxon>Nucleocytoviricota</taxon>
        <taxon>Megaviricetes</taxon>
        <taxon>Pimascovirales</taxon>
        <taxon>Ocovirineae</taxon>
        <taxon>Orpheoviridae</taxon>
        <taxon>Alphaorpheovirus</taxon>
        <taxon>Alphaorpheovirus massiliense</taxon>
    </lineage>
</organism>
<dbReference type="EMBL" id="LT906555">
    <property type="protein sequence ID" value="SNW63004.1"/>
    <property type="molecule type" value="Genomic_DNA"/>
</dbReference>
<dbReference type="Proteomes" id="UP000236316">
    <property type="component" value="Segment"/>
</dbReference>
<proteinExistence type="predicted"/>
<dbReference type="KEGG" id="vg:35381763"/>
<gene>
    <name evidence="1" type="ORF">ORPV_1100</name>
</gene>
<evidence type="ECO:0000313" key="1">
    <source>
        <dbReference type="EMBL" id="SNW63004.1"/>
    </source>
</evidence>
<keyword evidence="2" id="KW-1185">Reference proteome</keyword>
<sequence>MENIIIQNTNCKNTLLTLNMEEYKVLKKHFPHLEEYMTDNILELSCDIMEGQNNLISGIKCILQLSKKYDIENMIKEKMRRLTYKISVCNGWILSNKKDTSQILTNTYTRLVDTPLCDIMGLKTRYEDKYKTYEYKLSHPIELDQSDIINAINLLHRYSGYILSDHLAYLILQLPDSYQNKAVSDKLYNIINYCNSDEVFGDMLGHIIYDLCNNVIWKEKISLRCIYNNRNGFVGVGCSRTFYYNIKDGNGVITKDKNMGYMNYMTSYIGEDGKCYANGNYLQFEYNDRLFIMNEEHNRVAYYIFDDILYVAKIAGATIYKIPLCDIKSCLLNIPLCHYYEWLTSNFDIMLEL</sequence>
<name>A0A2I2L645_9VIRU</name>
<dbReference type="GeneID" id="35381763"/>
<protein>
    <submittedName>
        <fullName evidence="1">Uncharacterized protein</fullName>
    </submittedName>
</protein>
<reference evidence="1" key="1">
    <citation type="submission" date="2017-08" db="EMBL/GenBank/DDBJ databases">
        <authorList>
            <consortium name="Urmite Genomes"/>
        </authorList>
    </citation>
    <scope>NUCLEOTIDE SEQUENCE [LARGE SCALE GENOMIC DNA]</scope>
    <source>
        <strain evidence="1">IHUMI-LCC2</strain>
    </source>
</reference>